<protein>
    <submittedName>
        <fullName evidence="2">Uncharacterized protein</fullName>
    </submittedName>
</protein>
<evidence type="ECO:0000313" key="3">
    <source>
        <dbReference type="Proteomes" id="UP001459204"/>
    </source>
</evidence>
<keyword evidence="3" id="KW-1185">Reference proteome</keyword>
<evidence type="ECO:0000256" key="1">
    <source>
        <dbReference type="SAM" id="MobiDB-lite"/>
    </source>
</evidence>
<proteinExistence type="predicted"/>
<reference evidence="2 3" key="1">
    <citation type="submission" date="2024-04" db="EMBL/GenBank/DDBJ databases">
        <title>Draft genome sequence of Pseudoxanthomonas putridarboris WD12.</title>
        <authorList>
            <person name="Oh J."/>
        </authorList>
    </citation>
    <scope>NUCLEOTIDE SEQUENCE [LARGE SCALE GENOMIC DNA]</scope>
    <source>
        <strain evidence="2 3">WD12</strain>
    </source>
</reference>
<evidence type="ECO:0000313" key="2">
    <source>
        <dbReference type="EMBL" id="MEL1265379.1"/>
    </source>
</evidence>
<dbReference type="RefSeq" id="WP_341726686.1">
    <property type="nucleotide sequence ID" value="NZ_JBBWWT010000006.1"/>
</dbReference>
<organism evidence="2 3">
    <name type="scientific">Pseudoxanthomonas putridarboris</name>
    <dbReference type="NCBI Taxonomy" id="752605"/>
    <lineage>
        <taxon>Bacteria</taxon>
        <taxon>Pseudomonadati</taxon>
        <taxon>Pseudomonadota</taxon>
        <taxon>Gammaproteobacteria</taxon>
        <taxon>Lysobacterales</taxon>
        <taxon>Lysobacteraceae</taxon>
        <taxon>Pseudoxanthomonas</taxon>
    </lineage>
</organism>
<comment type="caution">
    <text evidence="2">The sequence shown here is derived from an EMBL/GenBank/DDBJ whole genome shotgun (WGS) entry which is preliminary data.</text>
</comment>
<gene>
    <name evidence="2" type="ORF">AAD027_13530</name>
</gene>
<feature type="region of interest" description="Disordered" evidence="1">
    <location>
        <begin position="78"/>
        <end position="101"/>
    </location>
</feature>
<sequence length="203" mass="21549">MPAAHAQDCALSFGRGWPPATGNHGAAVEQLFNGDAQPTLSLVWLPASGKESGIALIPGAEGAAWTLRASRADTRVHSWNGSSARGGVQFRTEQTPDRDEARVPAPLAQRIATLWRQALRQAAPESVAAPVQERGLVSFVVDGERFSGAAPECGPARQLLKQAGLLIEASNERESKQEKRWRQLDAALDELQQSLAGLALSGG</sequence>
<name>A0ABU9J2B1_9GAMM</name>
<dbReference type="EMBL" id="JBBWWT010000006">
    <property type="protein sequence ID" value="MEL1265379.1"/>
    <property type="molecule type" value="Genomic_DNA"/>
</dbReference>
<dbReference type="Proteomes" id="UP001459204">
    <property type="component" value="Unassembled WGS sequence"/>
</dbReference>
<accession>A0ABU9J2B1</accession>